<proteinExistence type="inferred from homology"/>
<dbReference type="CDD" id="cd05233">
    <property type="entry name" value="SDR_c"/>
    <property type="match status" value="1"/>
</dbReference>
<dbReference type="SUPFAM" id="SSF51735">
    <property type="entry name" value="NAD(P)-binding Rossmann-fold domains"/>
    <property type="match status" value="1"/>
</dbReference>
<dbReference type="AlphaFoldDB" id="A0A6J1K2K5"/>
<dbReference type="Pfam" id="PF00106">
    <property type="entry name" value="adh_short"/>
    <property type="match status" value="1"/>
</dbReference>
<dbReference type="PRINTS" id="PR00081">
    <property type="entry name" value="GDHRDH"/>
</dbReference>
<dbReference type="GO" id="GO:0005829">
    <property type="term" value="C:cytosol"/>
    <property type="evidence" value="ECO:0007669"/>
    <property type="project" value="TreeGrafter"/>
</dbReference>
<dbReference type="KEGG" id="cmax:111490085"/>
<dbReference type="GeneID" id="111490085"/>
<dbReference type="GO" id="GO:0016616">
    <property type="term" value="F:oxidoreductase activity, acting on the CH-OH group of donors, NAD or NADP as acceptor"/>
    <property type="evidence" value="ECO:0007669"/>
    <property type="project" value="TreeGrafter"/>
</dbReference>
<dbReference type="PANTHER" id="PTHR45267">
    <property type="match status" value="1"/>
</dbReference>
<reference evidence="3" key="1">
    <citation type="submission" date="2025-08" db="UniProtKB">
        <authorList>
            <consortium name="RefSeq"/>
        </authorList>
    </citation>
    <scope>IDENTIFICATION</scope>
    <source>
        <tissue evidence="3">Young leaves</tissue>
    </source>
</reference>
<dbReference type="InterPro" id="IPR053241">
    <property type="entry name" value="NADPH_pterin_aldehyde_rdct"/>
</dbReference>
<evidence type="ECO:0000313" key="2">
    <source>
        <dbReference type="Proteomes" id="UP000504608"/>
    </source>
</evidence>
<name>A0A6J1K2K5_CUCMA</name>
<dbReference type="PRINTS" id="PR00080">
    <property type="entry name" value="SDRFAMILY"/>
</dbReference>
<dbReference type="OrthoDB" id="47007at2759"/>
<dbReference type="RefSeq" id="XP_022994334.1">
    <property type="nucleotide sequence ID" value="XM_023138566.1"/>
</dbReference>
<dbReference type="InterPro" id="IPR002347">
    <property type="entry name" value="SDR_fam"/>
</dbReference>
<dbReference type="PANTHER" id="PTHR45267:SF2">
    <property type="entry name" value="NADPH-DEPENDENT PTERIN ALDEHYDE REDUCTASE"/>
    <property type="match status" value="1"/>
</dbReference>
<dbReference type="PROSITE" id="PS00061">
    <property type="entry name" value="ADH_SHORT"/>
    <property type="match status" value="1"/>
</dbReference>
<comment type="similarity">
    <text evidence="1">Belongs to the short-chain dehydrogenases/reductases (SDR) family.</text>
</comment>
<keyword evidence="2" id="KW-1185">Reference proteome</keyword>
<gene>
    <name evidence="3" type="primary">LOC111490085</name>
</gene>
<dbReference type="Proteomes" id="UP000504608">
    <property type="component" value="Unplaced"/>
</dbReference>
<evidence type="ECO:0000256" key="1">
    <source>
        <dbReference type="RuleBase" id="RU000363"/>
    </source>
</evidence>
<organism evidence="2 3">
    <name type="scientific">Cucurbita maxima</name>
    <name type="common">Pumpkin</name>
    <name type="synonym">Winter squash</name>
    <dbReference type="NCBI Taxonomy" id="3661"/>
    <lineage>
        <taxon>Eukaryota</taxon>
        <taxon>Viridiplantae</taxon>
        <taxon>Streptophyta</taxon>
        <taxon>Embryophyta</taxon>
        <taxon>Tracheophyta</taxon>
        <taxon>Spermatophyta</taxon>
        <taxon>Magnoliopsida</taxon>
        <taxon>eudicotyledons</taxon>
        <taxon>Gunneridae</taxon>
        <taxon>Pentapetalae</taxon>
        <taxon>rosids</taxon>
        <taxon>fabids</taxon>
        <taxon>Cucurbitales</taxon>
        <taxon>Cucurbitaceae</taxon>
        <taxon>Cucurbiteae</taxon>
        <taxon>Cucurbita</taxon>
    </lineage>
</organism>
<dbReference type="GO" id="GO:0006760">
    <property type="term" value="P:folic acid-containing compound metabolic process"/>
    <property type="evidence" value="ECO:0007669"/>
    <property type="project" value="TreeGrafter"/>
</dbReference>
<evidence type="ECO:0000313" key="3">
    <source>
        <dbReference type="RefSeq" id="XP_022994334.1"/>
    </source>
</evidence>
<sequence length="258" mass="28021">MASSQNQSSRQGSNASRKVLITGVSKGLGRALALELATRGHTIIGCSRDQTKLDSLQEQLSKSSLIQHFLFKLDVRSNKNVEEFAQIIGKQNLVPDIIVNNAGLAHEQVKIWELDAQDFDNVIDTNIKGIANVLRHFLPLMMTTKQGIVVNISSSAGRSTHENFSAYCSSKWAIEGLSKCVAKGVAEGMAVVALDPGFICTDMLHLLLGDAATRCQSPEKWALKAATMILDFTSKDNGASLTIEDEIYAETLLKTSDI</sequence>
<accession>A0A6J1K2K5</accession>
<protein>
    <submittedName>
        <fullName evidence="3">NADPH-dependent pterin aldehyde reductase-like</fullName>
    </submittedName>
</protein>
<dbReference type="InterPro" id="IPR036291">
    <property type="entry name" value="NAD(P)-bd_dom_sf"/>
</dbReference>
<dbReference type="Gene3D" id="3.40.50.720">
    <property type="entry name" value="NAD(P)-binding Rossmann-like Domain"/>
    <property type="match status" value="1"/>
</dbReference>
<dbReference type="InterPro" id="IPR020904">
    <property type="entry name" value="Sc_DH/Rdtase_CS"/>
</dbReference>